<organism evidence="3 4">
    <name type="scientific">Triparma verrucosa</name>
    <dbReference type="NCBI Taxonomy" id="1606542"/>
    <lineage>
        <taxon>Eukaryota</taxon>
        <taxon>Sar</taxon>
        <taxon>Stramenopiles</taxon>
        <taxon>Ochrophyta</taxon>
        <taxon>Bolidophyceae</taxon>
        <taxon>Parmales</taxon>
        <taxon>Triparmaceae</taxon>
        <taxon>Triparma</taxon>
    </lineage>
</organism>
<dbReference type="PANTHER" id="PTHR47580">
    <property type="entry name" value="PHOSPHOGLYCERATE MUTASE FAMILY PROTEIN"/>
    <property type="match status" value="1"/>
</dbReference>
<dbReference type="Proteomes" id="UP001165160">
    <property type="component" value="Unassembled WGS sequence"/>
</dbReference>
<comment type="caution">
    <text evidence="3">The sequence shown here is derived from an EMBL/GenBank/DDBJ whole genome shotgun (WGS) entry which is preliminary data.</text>
</comment>
<feature type="region of interest" description="Disordered" evidence="1">
    <location>
        <begin position="191"/>
        <end position="211"/>
    </location>
</feature>
<evidence type="ECO:0000313" key="3">
    <source>
        <dbReference type="EMBL" id="GMH98589.1"/>
    </source>
</evidence>
<gene>
    <name evidence="3" type="ORF">TrVE_jg8456</name>
</gene>
<feature type="region of interest" description="Disordered" evidence="1">
    <location>
        <begin position="359"/>
        <end position="404"/>
    </location>
</feature>
<evidence type="ECO:0000256" key="1">
    <source>
        <dbReference type="SAM" id="MobiDB-lite"/>
    </source>
</evidence>
<feature type="region of interest" description="Disordered" evidence="1">
    <location>
        <begin position="435"/>
        <end position="455"/>
    </location>
</feature>
<keyword evidence="2" id="KW-0732">Signal</keyword>
<feature type="compositionally biased region" description="Basic and acidic residues" evidence="1">
    <location>
        <begin position="359"/>
        <end position="387"/>
    </location>
</feature>
<reference evidence="4" key="1">
    <citation type="journal article" date="2023" name="Commun. Biol.">
        <title>Genome analysis of Parmales, the sister group of diatoms, reveals the evolutionary specialization of diatoms from phago-mixotrophs to photoautotrophs.</title>
        <authorList>
            <person name="Ban H."/>
            <person name="Sato S."/>
            <person name="Yoshikawa S."/>
            <person name="Yamada K."/>
            <person name="Nakamura Y."/>
            <person name="Ichinomiya M."/>
            <person name="Sato N."/>
            <person name="Blanc-Mathieu R."/>
            <person name="Endo H."/>
            <person name="Kuwata A."/>
            <person name="Ogata H."/>
        </authorList>
    </citation>
    <scope>NUCLEOTIDE SEQUENCE [LARGE SCALE GENOMIC DNA]</scope>
    <source>
        <strain evidence="4">NIES 3699</strain>
    </source>
</reference>
<protein>
    <submittedName>
        <fullName evidence="3">Uncharacterized protein</fullName>
    </submittedName>
</protein>
<evidence type="ECO:0000256" key="2">
    <source>
        <dbReference type="SAM" id="SignalP"/>
    </source>
</evidence>
<dbReference type="EMBL" id="BRXX01000221">
    <property type="protein sequence ID" value="GMH98589.1"/>
    <property type="molecule type" value="Genomic_DNA"/>
</dbReference>
<keyword evidence="4" id="KW-1185">Reference proteome</keyword>
<sequence length="599" mass="68303">MRTTTLRTFVVLLLLPIAMLPTLHSYKPKLSSSKLHSTRRTFIATTAATLPTVLLLNPSPASASLFTFPPNPNVPLSNTYHVMHAGQTLLTSKQTVQTNPLFLTSSQNSLSPLGKQQSSSASTLLKKSPYPPTIIKYPTSTQTYETSYLLSQSLKLGRDRTVPEFTFMDQRGLGLWNGLNKTLISDSILYHDRTTGGEPPPSNEDGTPSDSLDNVLVRLRQLMSVLETQYSGESILLIFADGLTPGVLAAGLAGRKLEEAYIVELEEGEVWVDFNVETVKQRFGDDKRVERYNKRVEEGRVKLKELMSDERPRLTQEEMEFQEEQKVLRQEEELRNEKKEEEKRKEQEAMAMRRNIIEEEGRKRQEETERRREEVKREALKRKEEAMASRTANSATPRRTKEEEEIISNSFLGGSVVAAGGFMYQAWTNRDEIGRAEERNANSTTNTAAATTYYATKEEADEAKILKAEKDRLEKENVEMELKERERIEEETKEKEEEAERQRIKAAEEEKASEEERKRREAEDFQRQTRVEQEKVADENRVLRGTSIDPTSSAEYTDDAKPFSNGLDDQQSKSEDEVEAELEGFDAFTDFLADIINEE</sequence>
<feature type="chain" id="PRO_5040992521" evidence="2">
    <location>
        <begin position="26"/>
        <end position="599"/>
    </location>
</feature>
<name>A0A9W7C3M1_9STRA</name>
<feature type="compositionally biased region" description="Basic and acidic residues" evidence="1">
    <location>
        <begin position="470"/>
        <end position="542"/>
    </location>
</feature>
<feature type="signal peptide" evidence="2">
    <location>
        <begin position="1"/>
        <end position="25"/>
    </location>
</feature>
<evidence type="ECO:0000313" key="4">
    <source>
        <dbReference type="Proteomes" id="UP001165160"/>
    </source>
</evidence>
<accession>A0A9W7C3M1</accession>
<dbReference type="PANTHER" id="PTHR47580:SF1">
    <property type="entry name" value="PHOSPHOGLYCERATE MUTASE FAMILY PROTEIN"/>
    <property type="match status" value="1"/>
</dbReference>
<feature type="compositionally biased region" description="Low complexity" evidence="1">
    <location>
        <begin position="441"/>
        <end position="455"/>
    </location>
</feature>
<dbReference type="AlphaFoldDB" id="A0A9W7C3M1"/>
<dbReference type="InterPro" id="IPR029033">
    <property type="entry name" value="His_PPase_superfam"/>
</dbReference>
<feature type="region of interest" description="Disordered" evidence="1">
    <location>
        <begin position="470"/>
        <end position="581"/>
    </location>
</feature>
<proteinExistence type="predicted"/>
<dbReference type="SUPFAM" id="SSF53254">
    <property type="entry name" value="Phosphoglycerate mutase-like"/>
    <property type="match status" value="1"/>
</dbReference>